<protein>
    <submittedName>
        <fullName evidence="5">ATP-binding cassette domain-containing protein</fullName>
    </submittedName>
</protein>
<dbReference type="InterPro" id="IPR027417">
    <property type="entry name" value="P-loop_NTPase"/>
</dbReference>
<keyword evidence="3 5" id="KW-0067">ATP-binding</keyword>
<dbReference type="GO" id="GO:0016887">
    <property type="term" value="F:ATP hydrolysis activity"/>
    <property type="evidence" value="ECO:0007669"/>
    <property type="project" value="InterPro"/>
</dbReference>
<accession>A0A4Y8LW25</accession>
<evidence type="ECO:0000256" key="2">
    <source>
        <dbReference type="ARBA" id="ARBA00022741"/>
    </source>
</evidence>
<dbReference type="GO" id="GO:0005524">
    <property type="term" value="F:ATP binding"/>
    <property type="evidence" value="ECO:0007669"/>
    <property type="project" value="UniProtKB-KW"/>
</dbReference>
<sequence length="344" mass="38880">MSIISVSGVTKIYRQYRRFPGIIGSVRSLFTRQYSEEIAVKDITFSIEKGEAVGYLGPNGAGKSTMIKMMTGILLPSAGEVRVLNEIPHKARKNNSQHLGVVFGQRSQLWWDLPVTDSFELHKYIYKISDESYRKNLGFCTELLSLSDFINKPVRQLSLGQRMRVEIAMALLHEPEILFLDEPTIGLDVMAKDQIRQFLRAVNQEKKTTILLTTHDMKDIEEICPRMIIVNKGSLVYDGSVAALRSKLGDERRVVIEFAQDPGSIEISGLTLIKEEGSRKTFLFTRNGTTVFDYVSRIAEKYPIEDVSIEDVDIESIIRRLYKQLAAEDEESQGRQPILVGGAN</sequence>
<dbReference type="EMBL" id="SOMN01000020">
    <property type="protein sequence ID" value="TFE25238.1"/>
    <property type="molecule type" value="Genomic_DNA"/>
</dbReference>
<dbReference type="SMART" id="SM00382">
    <property type="entry name" value="AAA"/>
    <property type="match status" value="1"/>
</dbReference>
<dbReference type="OrthoDB" id="9804819at2"/>
<evidence type="ECO:0000313" key="6">
    <source>
        <dbReference type="Proteomes" id="UP000297900"/>
    </source>
</evidence>
<feature type="domain" description="ABC transporter" evidence="4">
    <location>
        <begin position="24"/>
        <end position="257"/>
    </location>
</feature>
<dbReference type="Proteomes" id="UP000297900">
    <property type="component" value="Unassembled WGS sequence"/>
</dbReference>
<dbReference type="RefSeq" id="WP_135152894.1">
    <property type="nucleotide sequence ID" value="NZ_SOMN01000020.1"/>
</dbReference>
<dbReference type="Gene3D" id="3.40.50.300">
    <property type="entry name" value="P-loop containing nucleotide triphosphate hydrolases"/>
    <property type="match status" value="1"/>
</dbReference>
<reference evidence="5 6" key="1">
    <citation type="submission" date="2019-03" db="EMBL/GenBank/DDBJ databases">
        <title>Cohnella endophytica sp. nov., a novel endophytic bacterium isolated from bark of Sonneratia apetala.</title>
        <authorList>
            <person name="Tuo L."/>
        </authorList>
    </citation>
    <scope>NUCLEOTIDE SEQUENCE [LARGE SCALE GENOMIC DNA]</scope>
    <source>
        <strain evidence="5 6">CCTCC AB 208254</strain>
    </source>
</reference>
<dbReference type="InterPro" id="IPR003593">
    <property type="entry name" value="AAA+_ATPase"/>
</dbReference>
<keyword evidence="1" id="KW-0813">Transport</keyword>
<dbReference type="AlphaFoldDB" id="A0A4Y8LW25"/>
<evidence type="ECO:0000256" key="3">
    <source>
        <dbReference type="ARBA" id="ARBA00022840"/>
    </source>
</evidence>
<dbReference type="Pfam" id="PF00005">
    <property type="entry name" value="ABC_tran"/>
    <property type="match status" value="1"/>
</dbReference>
<organism evidence="5 6">
    <name type="scientific">Cohnella luojiensis</name>
    <dbReference type="NCBI Taxonomy" id="652876"/>
    <lineage>
        <taxon>Bacteria</taxon>
        <taxon>Bacillati</taxon>
        <taxon>Bacillota</taxon>
        <taxon>Bacilli</taxon>
        <taxon>Bacillales</taxon>
        <taxon>Paenibacillaceae</taxon>
        <taxon>Cohnella</taxon>
    </lineage>
</organism>
<name>A0A4Y8LW25_9BACL</name>
<dbReference type="PANTHER" id="PTHR42711">
    <property type="entry name" value="ABC TRANSPORTER ATP-BINDING PROTEIN"/>
    <property type="match status" value="1"/>
</dbReference>
<keyword evidence="6" id="KW-1185">Reference proteome</keyword>
<proteinExistence type="predicted"/>
<dbReference type="InterPro" id="IPR003439">
    <property type="entry name" value="ABC_transporter-like_ATP-bd"/>
</dbReference>
<dbReference type="InterPro" id="IPR017871">
    <property type="entry name" value="ABC_transporter-like_CS"/>
</dbReference>
<dbReference type="InterPro" id="IPR050763">
    <property type="entry name" value="ABC_transporter_ATP-binding"/>
</dbReference>
<dbReference type="SUPFAM" id="SSF52540">
    <property type="entry name" value="P-loop containing nucleoside triphosphate hydrolases"/>
    <property type="match status" value="1"/>
</dbReference>
<evidence type="ECO:0000256" key="1">
    <source>
        <dbReference type="ARBA" id="ARBA00022448"/>
    </source>
</evidence>
<dbReference type="PROSITE" id="PS50893">
    <property type="entry name" value="ABC_TRANSPORTER_2"/>
    <property type="match status" value="1"/>
</dbReference>
<keyword evidence="2" id="KW-0547">Nucleotide-binding</keyword>
<evidence type="ECO:0000313" key="5">
    <source>
        <dbReference type="EMBL" id="TFE25238.1"/>
    </source>
</evidence>
<comment type="caution">
    <text evidence="5">The sequence shown here is derived from an EMBL/GenBank/DDBJ whole genome shotgun (WGS) entry which is preliminary data.</text>
</comment>
<dbReference type="PROSITE" id="PS00211">
    <property type="entry name" value="ABC_TRANSPORTER_1"/>
    <property type="match status" value="1"/>
</dbReference>
<gene>
    <name evidence="5" type="ORF">E2980_14420</name>
</gene>
<evidence type="ECO:0000259" key="4">
    <source>
        <dbReference type="PROSITE" id="PS50893"/>
    </source>
</evidence>
<dbReference type="PANTHER" id="PTHR42711:SF1">
    <property type="entry name" value="ABC-TRANSPORT PROTEIN, ATP-BINDING COMPONENT"/>
    <property type="match status" value="1"/>
</dbReference>